<feature type="region of interest" description="Disordered" evidence="1">
    <location>
        <begin position="279"/>
        <end position="299"/>
    </location>
</feature>
<proteinExistence type="predicted"/>
<protein>
    <submittedName>
        <fullName evidence="2">Uncharacterized protein</fullName>
    </submittedName>
</protein>
<name>F0VFL6_NEOCL</name>
<reference evidence="3" key="4">
    <citation type="journal article" date="2015" name="PLoS ONE">
        <title>Comprehensive Evaluation of Toxoplasma gondii VEG and Neospora caninum LIV Genomes with Tachyzoite Stage Transcriptome and Proteome Defines Novel Transcript Features.</title>
        <authorList>
            <person name="Ramaprasad A."/>
            <person name="Mourier T."/>
            <person name="Naeem R."/>
            <person name="Malas T.B."/>
            <person name="Moussa E."/>
            <person name="Panigrahi A."/>
            <person name="Vermont S.J."/>
            <person name="Otto T.D."/>
            <person name="Wastling J."/>
            <person name="Pain A."/>
        </authorList>
    </citation>
    <scope>NUCLEOTIDE SEQUENCE</scope>
    <source>
        <strain evidence="3">Liverpool</strain>
    </source>
</reference>
<reference evidence="2" key="2">
    <citation type="submission" date="2011-03" db="EMBL/GenBank/DDBJ databases">
        <title>Comparative genomics and transcriptomics of Neospora caninum and Toxoplasma gondii.</title>
        <authorList>
            <person name="Reid A.J."/>
            <person name="Sohal A."/>
            <person name="Harris D."/>
            <person name="Quail M."/>
            <person name="Sanders M."/>
            <person name="Berriman M."/>
            <person name="Wastling J.M."/>
            <person name="Pain A."/>
        </authorList>
    </citation>
    <scope>NUCLEOTIDE SEQUENCE</scope>
    <source>
        <strain evidence="2">Liverpool</strain>
    </source>
</reference>
<dbReference type="GeneID" id="13444590"/>
<dbReference type="InParanoid" id="F0VFL6"/>
<dbReference type="EMBL" id="LN714481">
    <property type="protein sequence ID" value="CEL66487.1"/>
    <property type="molecule type" value="Genomic_DNA"/>
</dbReference>
<dbReference type="eggNOG" id="ENOG502QYJ4">
    <property type="taxonomic scope" value="Eukaryota"/>
</dbReference>
<dbReference type="VEuPathDB" id="ToxoDB:NCLIV_022990"/>
<evidence type="ECO:0000313" key="2">
    <source>
        <dbReference type="EMBL" id="CBZ52510.1"/>
    </source>
</evidence>
<dbReference type="EMBL" id="FR823388">
    <property type="protein sequence ID" value="CBZ52510.1"/>
    <property type="molecule type" value="Genomic_DNA"/>
</dbReference>
<gene>
    <name evidence="3" type="ORF">BN1204_022990</name>
    <name evidence="2" type="ORF">NCLIV_022990</name>
</gene>
<reference evidence="2" key="1">
    <citation type="submission" date="2011-02" db="EMBL/GenBank/DDBJ databases">
        <authorList>
            <person name="Aslett M."/>
        </authorList>
    </citation>
    <scope>NUCLEOTIDE SEQUENCE</scope>
    <source>
        <strain evidence="2">Liverpool</strain>
    </source>
</reference>
<sequence length="299" mass="33281">METWKQKVPQYLSLHGSNSLRGGKKTYNSNVLVDNWRNDRLDVKTEQKLTSWRIPHPLYPDVPQGSKYETNYRQSYDYEDWARRPVSLSKYGILGQDDSGPESWTTETRSEYESPRRRRDRLMAQGRWPYGKDIYARPVHGKEGVLSHPMAIHVSPTHREDYIRSLSPRPPHEKPPAGVPSGSGQLPRGSPYADSAQSQDGHTEQKNFCRVTCGDPSGQPGVQDVSVDNHALPAGSHGFPGYPVHVRQANGGEYQQGYPGALATEGSLVRHGEQTAGAAGRCCRQTPEDGGEVKRAHGI</sequence>
<accession>F0VFL6</accession>
<dbReference type="OMA" id="PTHREDY"/>
<keyword evidence="4" id="KW-1185">Reference proteome</keyword>
<dbReference type="OrthoDB" id="328655at2759"/>
<dbReference type="RefSeq" id="XP_003882542.1">
    <property type="nucleotide sequence ID" value="XM_003882493.1"/>
</dbReference>
<dbReference type="AlphaFoldDB" id="F0VFL6"/>
<evidence type="ECO:0000256" key="1">
    <source>
        <dbReference type="SAM" id="MobiDB-lite"/>
    </source>
</evidence>
<reference evidence="4" key="3">
    <citation type="journal article" date="2012" name="PLoS Pathog.">
        <title>Comparative genomics of the apicomplexan parasites Toxoplasma gondii and Neospora caninum: Coccidia differing in host range and transmission strategy.</title>
        <authorList>
            <person name="Reid A.J."/>
            <person name="Vermont S.J."/>
            <person name="Cotton J.A."/>
            <person name="Harris D."/>
            <person name="Hill-Cawthorne G.A."/>
            <person name="Konen-Waisman S."/>
            <person name="Latham S.M."/>
            <person name="Mourier T."/>
            <person name="Norton R."/>
            <person name="Quail M.A."/>
            <person name="Sanders M."/>
            <person name="Shanmugam D."/>
            <person name="Sohal A."/>
            <person name="Wasmuth J.D."/>
            <person name="Brunk B."/>
            <person name="Grigg M.E."/>
            <person name="Howard J.C."/>
            <person name="Parkinson J."/>
            <person name="Roos D.S."/>
            <person name="Trees A.J."/>
            <person name="Berriman M."/>
            <person name="Pain A."/>
            <person name="Wastling J.M."/>
        </authorList>
    </citation>
    <scope>NUCLEOTIDE SEQUENCE [LARGE SCALE GENOMIC DNA]</scope>
    <source>
        <strain evidence="4">Liverpool</strain>
    </source>
</reference>
<feature type="region of interest" description="Disordered" evidence="1">
    <location>
        <begin position="162"/>
        <end position="231"/>
    </location>
</feature>
<evidence type="ECO:0000313" key="4">
    <source>
        <dbReference type="Proteomes" id="UP000007494"/>
    </source>
</evidence>
<feature type="region of interest" description="Disordered" evidence="1">
    <location>
        <begin position="92"/>
        <end position="124"/>
    </location>
</feature>
<dbReference type="Proteomes" id="UP000007494">
    <property type="component" value="Chromosome VIIa"/>
</dbReference>
<evidence type="ECO:0000313" key="3">
    <source>
        <dbReference type="EMBL" id="CEL66487.1"/>
    </source>
</evidence>
<organism evidence="2 4">
    <name type="scientific">Neospora caninum (strain Liverpool)</name>
    <dbReference type="NCBI Taxonomy" id="572307"/>
    <lineage>
        <taxon>Eukaryota</taxon>
        <taxon>Sar</taxon>
        <taxon>Alveolata</taxon>
        <taxon>Apicomplexa</taxon>
        <taxon>Conoidasida</taxon>
        <taxon>Coccidia</taxon>
        <taxon>Eucoccidiorida</taxon>
        <taxon>Eimeriorina</taxon>
        <taxon>Sarcocystidae</taxon>
        <taxon>Neospora</taxon>
    </lineage>
</organism>